<proteinExistence type="predicted"/>
<dbReference type="Proteomes" id="UP000663851">
    <property type="component" value="Unassembled WGS sequence"/>
</dbReference>
<dbReference type="Proteomes" id="UP000663873">
    <property type="component" value="Unassembled WGS sequence"/>
</dbReference>
<sequence length="164" mass="19361">MIGRVINVNLSQFSNIRCLKLECPLKKVLAQLNSNISTHLKHVFISNLAACRKLLHLEFRIFNAVQFKLDIKSHRNLKRMTIPVVDMILPWNDQVFDNYLCCVPNSEKLVIYRSIFISKADEFLLEYDWSASKIALYLLSARRFYFYFQIIQIEEKFVNIDINP</sequence>
<dbReference type="AlphaFoldDB" id="A0A820DII2"/>
<protein>
    <submittedName>
        <fullName evidence="2">Uncharacterized protein</fullName>
    </submittedName>
</protein>
<comment type="caution">
    <text evidence="2">The sequence shown here is derived from an EMBL/GenBank/DDBJ whole genome shotgun (WGS) entry which is preliminary data.</text>
</comment>
<reference evidence="2" key="1">
    <citation type="submission" date="2021-02" db="EMBL/GenBank/DDBJ databases">
        <authorList>
            <person name="Nowell W R."/>
        </authorList>
    </citation>
    <scope>NUCLEOTIDE SEQUENCE</scope>
</reference>
<name>A0A820DII2_9BILA</name>
<gene>
    <name evidence="1" type="ORF">HFQ381_LOCUS1428</name>
    <name evidence="2" type="ORF">UJA718_LOCUS8447</name>
</gene>
<dbReference type="EMBL" id="CAJOBP010000898">
    <property type="protein sequence ID" value="CAF4232882.1"/>
    <property type="molecule type" value="Genomic_DNA"/>
</dbReference>
<dbReference type="EMBL" id="CAJOBO010000040">
    <property type="protein sequence ID" value="CAF4107735.1"/>
    <property type="molecule type" value="Genomic_DNA"/>
</dbReference>
<organism evidence="2 3">
    <name type="scientific">Rotaria socialis</name>
    <dbReference type="NCBI Taxonomy" id="392032"/>
    <lineage>
        <taxon>Eukaryota</taxon>
        <taxon>Metazoa</taxon>
        <taxon>Spiralia</taxon>
        <taxon>Gnathifera</taxon>
        <taxon>Rotifera</taxon>
        <taxon>Eurotatoria</taxon>
        <taxon>Bdelloidea</taxon>
        <taxon>Philodinida</taxon>
        <taxon>Philodinidae</taxon>
        <taxon>Rotaria</taxon>
    </lineage>
</organism>
<accession>A0A820DII2</accession>
<evidence type="ECO:0000313" key="2">
    <source>
        <dbReference type="EMBL" id="CAF4232882.1"/>
    </source>
</evidence>
<evidence type="ECO:0000313" key="3">
    <source>
        <dbReference type="Proteomes" id="UP000663873"/>
    </source>
</evidence>
<keyword evidence="3" id="KW-1185">Reference proteome</keyword>
<evidence type="ECO:0000313" key="1">
    <source>
        <dbReference type="EMBL" id="CAF4107735.1"/>
    </source>
</evidence>